<proteinExistence type="predicted"/>
<name>A0A9R1WD17_LACSA</name>
<dbReference type="InterPro" id="IPR006912">
    <property type="entry name" value="Harbinger_derived_prot"/>
</dbReference>
<dbReference type="EMBL" id="NBSK02000002">
    <property type="protein sequence ID" value="KAJ0220103.1"/>
    <property type="molecule type" value="Genomic_DNA"/>
</dbReference>
<dbReference type="Proteomes" id="UP000235145">
    <property type="component" value="Unassembled WGS sequence"/>
</dbReference>
<dbReference type="AlphaFoldDB" id="A0A9R1WD17"/>
<protein>
    <submittedName>
        <fullName evidence="2">Uncharacterized protein</fullName>
    </submittedName>
</protein>
<dbReference type="InterPro" id="IPR018450">
    <property type="entry name" value="Romo1/Mgr2"/>
</dbReference>
<evidence type="ECO:0000256" key="1">
    <source>
        <dbReference type="SAM" id="Phobius"/>
    </source>
</evidence>
<feature type="transmembrane region" description="Helical" evidence="1">
    <location>
        <begin position="30"/>
        <end position="52"/>
    </location>
</feature>
<dbReference type="Pfam" id="PF10247">
    <property type="entry name" value="Romo1"/>
    <property type="match status" value="1"/>
</dbReference>
<accession>A0A9R1WD17</accession>
<keyword evidence="1" id="KW-0472">Membrane</keyword>
<dbReference type="SMART" id="SM01378">
    <property type="entry name" value="Romo1"/>
    <property type="match status" value="1"/>
</dbReference>
<comment type="caution">
    <text evidence="2">The sequence shown here is derived from an EMBL/GenBank/DDBJ whole genome shotgun (WGS) entry which is preliminary data.</text>
</comment>
<organism evidence="2 3">
    <name type="scientific">Lactuca sativa</name>
    <name type="common">Garden lettuce</name>
    <dbReference type="NCBI Taxonomy" id="4236"/>
    <lineage>
        <taxon>Eukaryota</taxon>
        <taxon>Viridiplantae</taxon>
        <taxon>Streptophyta</taxon>
        <taxon>Embryophyta</taxon>
        <taxon>Tracheophyta</taxon>
        <taxon>Spermatophyta</taxon>
        <taxon>Magnoliopsida</taxon>
        <taxon>eudicotyledons</taxon>
        <taxon>Gunneridae</taxon>
        <taxon>Pentapetalae</taxon>
        <taxon>asterids</taxon>
        <taxon>campanulids</taxon>
        <taxon>Asterales</taxon>
        <taxon>Asteraceae</taxon>
        <taxon>Cichorioideae</taxon>
        <taxon>Cichorieae</taxon>
        <taxon>Lactucinae</taxon>
        <taxon>Lactuca</taxon>
    </lineage>
</organism>
<keyword evidence="1" id="KW-0812">Transmembrane</keyword>
<reference evidence="2 3" key="1">
    <citation type="journal article" date="2017" name="Nat. Commun.">
        <title>Genome assembly with in vitro proximity ligation data and whole-genome triplication in lettuce.</title>
        <authorList>
            <person name="Reyes-Chin-Wo S."/>
            <person name="Wang Z."/>
            <person name="Yang X."/>
            <person name="Kozik A."/>
            <person name="Arikit S."/>
            <person name="Song C."/>
            <person name="Xia L."/>
            <person name="Froenicke L."/>
            <person name="Lavelle D.O."/>
            <person name="Truco M.J."/>
            <person name="Xia R."/>
            <person name="Zhu S."/>
            <person name="Xu C."/>
            <person name="Xu H."/>
            <person name="Xu X."/>
            <person name="Cox K."/>
            <person name="Korf I."/>
            <person name="Meyers B.C."/>
            <person name="Michelmore R.W."/>
        </authorList>
    </citation>
    <scope>NUCLEOTIDE SEQUENCE [LARGE SCALE GENOMIC DNA]</scope>
    <source>
        <strain evidence="3">cv. Salinas</strain>
        <tissue evidence="2">Seedlings</tissue>
    </source>
</reference>
<evidence type="ECO:0000313" key="3">
    <source>
        <dbReference type="Proteomes" id="UP000235145"/>
    </source>
</evidence>
<keyword evidence="1" id="KW-1133">Transmembrane helix</keyword>
<evidence type="ECO:0000313" key="2">
    <source>
        <dbReference type="EMBL" id="KAJ0220103.1"/>
    </source>
</evidence>
<keyword evidence="3" id="KW-1185">Reference proteome</keyword>
<sequence length="192" mass="21747">MHWLNLLIGAVYGTYEAVRYKVPGLMKIRYIGQTTLGSAAIFGLFLGAGSLIHCGKSNQTSKCNEYLTKKMKTKSESFSTIERSIMMLLSIKVFGIGIAVANKYLKVSEITVVECVDWLCACVYEVFDKKYLRKPTPRDIERLYLIYEEMHGFSGMLLYACGFWEKCQNVWCGQFTRCDIGKPTIILKVVAS</sequence>
<dbReference type="PANTHER" id="PTHR47150">
    <property type="entry name" value="OS12G0169200 PROTEIN"/>
    <property type="match status" value="1"/>
</dbReference>
<dbReference type="PANTHER" id="PTHR47150:SF4">
    <property type="entry name" value="HARBINGER TRANSPOSASE-DERIVED PROTEIN-RELATED"/>
    <property type="match status" value="1"/>
</dbReference>
<gene>
    <name evidence="2" type="ORF">LSAT_V11C200062290</name>
</gene>
<dbReference type="Pfam" id="PF04827">
    <property type="entry name" value="Plant_tran"/>
    <property type="match status" value="1"/>
</dbReference>